<evidence type="ECO:0000256" key="1">
    <source>
        <dbReference type="ARBA" id="ARBA00022723"/>
    </source>
</evidence>
<evidence type="ECO:0000259" key="7">
    <source>
        <dbReference type="Pfam" id="PF24883"/>
    </source>
</evidence>
<dbReference type="SUPFAM" id="SSF52540">
    <property type="entry name" value="P-loop containing nucleoside triphosphate hydrolases"/>
    <property type="match status" value="1"/>
</dbReference>
<feature type="compositionally biased region" description="Basic and acidic residues" evidence="5">
    <location>
        <begin position="28"/>
        <end position="64"/>
    </location>
</feature>
<dbReference type="PANTHER" id="PTHR10039">
    <property type="entry name" value="AMELOGENIN"/>
    <property type="match status" value="1"/>
</dbReference>
<accession>A0AAN6LUY5</accession>
<dbReference type="Gene3D" id="6.10.280.100">
    <property type="match status" value="1"/>
</dbReference>
<keyword evidence="3" id="KW-0863">Zinc-finger</keyword>
<evidence type="ECO:0000256" key="2">
    <source>
        <dbReference type="ARBA" id="ARBA00022737"/>
    </source>
</evidence>
<dbReference type="Gene3D" id="3.40.50.300">
    <property type="entry name" value="P-loop containing nucleotide triphosphate hydrolases"/>
    <property type="match status" value="1"/>
</dbReference>
<proteinExistence type="predicted"/>
<dbReference type="InterPro" id="IPR043145">
    <property type="entry name" value="Znf_ZZ_sf"/>
</dbReference>
<feature type="domain" description="Nephrocystin 3-like N-terminal" evidence="7">
    <location>
        <begin position="409"/>
        <end position="582"/>
    </location>
</feature>
<gene>
    <name evidence="8" type="ORF">GRF29_103g1564112</name>
</gene>
<keyword evidence="1" id="KW-0479">Metal-binding</keyword>
<dbReference type="InterPro" id="IPR056884">
    <property type="entry name" value="NPHP3-like_N"/>
</dbReference>
<evidence type="ECO:0000256" key="4">
    <source>
        <dbReference type="ARBA" id="ARBA00022833"/>
    </source>
</evidence>
<dbReference type="Gene3D" id="1.25.40.10">
    <property type="entry name" value="Tetratricopeptide repeat domain"/>
    <property type="match status" value="1"/>
</dbReference>
<dbReference type="Pfam" id="PF24883">
    <property type="entry name" value="NPHP3_N"/>
    <property type="match status" value="1"/>
</dbReference>
<feature type="domain" description="Fungal STAND N-terminal Goodbye" evidence="6">
    <location>
        <begin position="111"/>
        <end position="224"/>
    </location>
</feature>
<dbReference type="Gene3D" id="3.30.60.90">
    <property type="match status" value="1"/>
</dbReference>
<name>A0AAN6LUY5_9PLEO</name>
<dbReference type="PANTHER" id="PTHR10039:SF17">
    <property type="entry name" value="FUNGAL STAND N-TERMINAL GOODBYE DOMAIN-CONTAINING PROTEIN-RELATED"/>
    <property type="match status" value="1"/>
</dbReference>
<evidence type="ECO:0000259" key="6">
    <source>
        <dbReference type="Pfam" id="PF17109"/>
    </source>
</evidence>
<evidence type="ECO:0000313" key="8">
    <source>
        <dbReference type="EMBL" id="KAK3207611.1"/>
    </source>
</evidence>
<evidence type="ECO:0000256" key="5">
    <source>
        <dbReference type="SAM" id="MobiDB-lite"/>
    </source>
</evidence>
<evidence type="ECO:0000256" key="3">
    <source>
        <dbReference type="ARBA" id="ARBA00022771"/>
    </source>
</evidence>
<dbReference type="InterPro" id="IPR031350">
    <property type="entry name" value="Goodbye_dom"/>
</dbReference>
<feature type="compositionally biased region" description="Basic and acidic residues" evidence="5">
    <location>
        <begin position="1401"/>
        <end position="1410"/>
    </location>
</feature>
<dbReference type="GO" id="GO:0008270">
    <property type="term" value="F:zinc ion binding"/>
    <property type="evidence" value="ECO:0007669"/>
    <property type="project" value="UniProtKB-KW"/>
</dbReference>
<keyword evidence="4" id="KW-0862">Zinc</keyword>
<dbReference type="Pfam" id="PF17109">
    <property type="entry name" value="Goodbye"/>
    <property type="match status" value="1"/>
</dbReference>
<protein>
    <recommendedName>
        <fullName evidence="10">Fungal STAND N-terminal Goodbye domain-containing protein</fullName>
    </recommendedName>
</protein>
<dbReference type="InterPro" id="IPR027417">
    <property type="entry name" value="P-loop_NTPase"/>
</dbReference>
<sequence>MSDPFRKDFHTKAKEHMTPDSTKSTQQKMKETVTDTGDKFARGAQPDHEKSLGQETTDKMGRSHDRQKRPLPTTLTKNRATVTSSIMADKPEVKRIQEELEKDTRDVADLWNDALRNYKGIVGESLVPKYKSVEEMIQVGTEQMNAFHKYRHNDKKVDKLRSLFASNLEYIELGAQQIIAAATPAFPPAAAIGTALTYMLSVSADYDVVTAFFEDMNAFLQRITILESRLPNYPAYRNCLMDVFTSVLEMCGFATKYIQLRRFKKWILNMIRGEDGELAGARKTMDTRLSRLQSATEYAILGNTEKLQTMSAELRKNGELQTQMLEEQTKMFETVIEGQDNVRNDLKDIRKLLSVFQEQKRDESHVGNAKSAKGKPPTSSRVRTFFYDLIDPIHEHHSLKESLIPEMSKWIFDEPEWTAWLDENGEIKSSRLLYIGGPPGTGKSHIAVTAYDRLVQLAERDPDRNTCVTQFYIRETRTETRCFHYVMNWLAIQIAEWSDHLCEKINAEMSREDLEIDLDDWKDIWIKIIAPLFPKDSSLRLRIVLDGLDELGSDDVQRVAASELFRLIVESDLNVSIFCTTRSTSTTSNFPERLDNLGSSSINIAKAKQLPDFKTLIWHHLDNDAGLKKLSQYMRLKIASTLEERADCLLYVEHILRRFNNLNREPLILRHLEKEMPKNLEELYRNIISDLVRKTSPEQQKALKSLFMWLAFAIRPITLSEAMSLVNISSEELDLEEELQGQDLARLLRIADRIEKLDVSLPSSGQEFEDLQEQGNRHEGASDDWDLPLKFQERSLRDYFRAARSDEDLGSLRINGFEANRQIFVSLSQILCQPTGSGLSDKLRGFATRSWLLHLGWVWWYNKYGRPSDDQKIELLDAIGAVFTAEGEVVNNIENAEIYYESLGTRHLETRLNYFVDMAKEVGLEKLKESTAVWFNDISGNWQRAFINLTKAHVRKWFSAKDAKSAKRSYWFARSAISYTDLKSTIRETEWNDDLGEECPTSHEILAMSKVFPDVVNRETPRAVSLLLFDSGYYDEALPESQQALELATSDKVERFQIANQIANILYELENDDEAYEIIKSALTETIDISSTLVRRALVTRAKIESSQSMIDDAMASYKAARLAEPNTPMLGSDLQDLLETLVSSMYHKPAVIVDAVKSWSPIERVAWMTWKYDSEGPDHNAFQRACGRAKETEFMISAYKEVIDLLDAVDAGAPLRCDLAIAQWRTCGNMSAAKELCNEILNSNSDGSDYNFTGCTVASLMVDTINLLSDILYEEFRTTANPQRKAELIEELKGIMDRPLVHSISSWKSLSAQHKLVLSRMVKKMGPRLEYQRGLQAAFDVSYEALFDNVNWNDAESSRSLAMVLSVMGGFEKEARILVSAVFSNLDKALGEDIKVDGEKEHGVSDKLQLESSADDEDSEEEEGLNTGEDNEDDEDDEDDKDDKNDKNDEDNGEDDNSSWPSDAEDVDGEVVRICDGECEESEIRAWEGRTWYFCMICADVDLCEECYQKRQKYNEDAPDILATVGSNYCGANHKYLKGPIEGWQGIKNGMLRLEGEEPVNFKDWLKELKEVKWKAAWEESWLG</sequence>
<feature type="compositionally biased region" description="Acidic residues" evidence="5">
    <location>
        <begin position="1414"/>
        <end position="1442"/>
    </location>
</feature>
<feature type="compositionally biased region" description="Acidic residues" evidence="5">
    <location>
        <begin position="1449"/>
        <end position="1468"/>
    </location>
</feature>
<comment type="caution">
    <text evidence="8">The sequence shown here is derived from an EMBL/GenBank/DDBJ whole genome shotgun (WGS) entry which is preliminary data.</text>
</comment>
<reference evidence="8 9" key="1">
    <citation type="submission" date="2021-02" db="EMBL/GenBank/DDBJ databases">
        <title>Genome assembly of Pseudopithomyces chartarum.</title>
        <authorList>
            <person name="Jauregui R."/>
            <person name="Singh J."/>
            <person name="Voisey C."/>
        </authorList>
    </citation>
    <scope>NUCLEOTIDE SEQUENCE [LARGE SCALE GENOMIC DNA]</scope>
    <source>
        <strain evidence="8 9">AGR01</strain>
    </source>
</reference>
<feature type="compositionally biased region" description="Basic and acidic residues" evidence="5">
    <location>
        <begin position="1"/>
        <end position="18"/>
    </location>
</feature>
<dbReference type="InterPro" id="IPR007250">
    <property type="entry name" value="HSP9_HSP12"/>
</dbReference>
<keyword evidence="9" id="KW-1185">Reference proteome</keyword>
<organism evidence="8 9">
    <name type="scientific">Pseudopithomyces chartarum</name>
    <dbReference type="NCBI Taxonomy" id="1892770"/>
    <lineage>
        <taxon>Eukaryota</taxon>
        <taxon>Fungi</taxon>
        <taxon>Dikarya</taxon>
        <taxon>Ascomycota</taxon>
        <taxon>Pezizomycotina</taxon>
        <taxon>Dothideomycetes</taxon>
        <taxon>Pleosporomycetidae</taxon>
        <taxon>Pleosporales</taxon>
        <taxon>Massarineae</taxon>
        <taxon>Didymosphaeriaceae</taxon>
        <taxon>Pseudopithomyces</taxon>
    </lineage>
</organism>
<evidence type="ECO:0008006" key="10">
    <source>
        <dbReference type="Google" id="ProtNLM"/>
    </source>
</evidence>
<dbReference type="Proteomes" id="UP001280581">
    <property type="component" value="Unassembled WGS sequence"/>
</dbReference>
<evidence type="ECO:0000313" key="9">
    <source>
        <dbReference type="Proteomes" id="UP001280581"/>
    </source>
</evidence>
<dbReference type="InterPro" id="IPR011990">
    <property type="entry name" value="TPR-like_helical_dom_sf"/>
</dbReference>
<dbReference type="Pfam" id="PF04119">
    <property type="entry name" value="HSP9_HSP12"/>
    <property type="match status" value="1"/>
</dbReference>
<feature type="region of interest" description="Disordered" evidence="5">
    <location>
        <begin position="1401"/>
        <end position="1468"/>
    </location>
</feature>
<keyword evidence="2" id="KW-0677">Repeat</keyword>
<dbReference type="EMBL" id="WVTA01000009">
    <property type="protein sequence ID" value="KAK3207611.1"/>
    <property type="molecule type" value="Genomic_DNA"/>
</dbReference>
<dbReference type="SUPFAM" id="SSF48452">
    <property type="entry name" value="TPR-like"/>
    <property type="match status" value="1"/>
</dbReference>
<feature type="region of interest" description="Disordered" evidence="5">
    <location>
        <begin position="1"/>
        <end position="77"/>
    </location>
</feature>